<evidence type="ECO:0000256" key="8">
    <source>
        <dbReference type="ARBA" id="ARBA00023136"/>
    </source>
</evidence>
<protein>
    <recommendedName>
        <fullName evidence="14">Graves disease carrier protein</fullName>
    </recommendedName>
</protein>
<accession>A0AA88YJY4</accession>
<comment type="similarity">
    <text evidence="2 10">Belongs to the mitochondrial carrier (TC 2.A.29) family.</text>
</comment>
<evidence type="ECO:0000256" key="4">
    <source>
        <dbReference type="ARBA" id="ARBA00022692"/>
    </source>
</evidence>
<keyword evidence="5" id="KW-0677">Repeat</keyword>
<comment type="subcellular location">
    <subcellularLocation>
        <location evidence="1">Mitochondrion inner membrane</location>
        <topology evidence="1">Multi-pass membrane protein</topology>
    </subcellularLocation>
</comment>
<evidence type="ECO:0000256" key="7">
    <source>
        <dbReference type="ARBA" id="ARBA00023128"/>
    </source>
</evidence>
<evidence type="ECO:0000256" key="6">
    <source>
        <dbReference type="ARBA" id="ARBA00022792"/>
    </source>
</evidence>
<dbReference type="InterPro" id="IPR018108">
    <property type="entry name" value="MCP_transmembrane"/>
</dbReference>
<evidence type="ECO:0000256" key="11">
    <source>
        <dbReference type="SAM" id="Phobius"/>
    </source>
</evidence>
<feature type="non-terminal residue" evidence="12">
    <location>
        <position position="1"/>
    </location>
</feature>
<evidence type="ECO:0000313" key="13">
    <source>
        <dbReference type="Proteomes" id="UP001186944"/>
    </source>
</evidence>
<dbReference type="Pfam" id="PF00153">
    <property type="entry name" value="Mito_carr"/>
    <property type="match status" value="3"/>
</dbReference>
<dbReference type="GO" id="GO:0005743">
    <property type="term" value="C:mitochondrial inner membrane"/>
    <property type="evidence" value="ECO:0007669"/>
    <property type="project" value="UniProtKB-SubCell"/>
</dbReference>
<evidence type="ECO:0000256" key="9">
    <source>
        <dbReference type="PROSITE-ProRule" id="PRU00282"/>
    </source>
</evidence>
<organism evidence="12 13">
    <name type="scientific">Pinctada imbricata</name>
    <name type="common">Atlantic pearl-oyster</name>
    <name type="synonym">Pinctada martensii</name>
    <dbReference type="NCBI Taxonomy" id="66713"/>
    <lineage>
        <taxon>Eukaryota</taxon>
        <taxon>Metazoa</taxon>
        <taxon>Spiralia</taxon>
        <taxon>Lophotrochozoa</taxon>
        <taxon>Mollusca</taxon>
        <taxon>Bivalvia</taxon>
        <taxon>Autobranchia</taxon>
        <taxon>Pteriomorphia</taxon>
        <taxon>Pterioida</taxon>
        <taxon>Pterioidea</taxon>
        <taxon>Pteriidae</taxon>
        <taxon>Pinctada</taxon>
    </lineage>
</organism>
<proteinExistence type="inferred from homology"/>
<dbReference type="InterPro" id="IPR002167">
    <property type="entry name" value="GDC-like"/>
</dbReference>
<feature type="repeat" description="Solcar" evidence="9">
    <location>
        <begin position="198"/>
        <end position="283"/>
    </location>
</feature>
<evidence type="ECO:0000256" key="10">
    <source>
        <dbReference type="RuleBase" id="RU000488"/>
    </source>
</evidence>
<dbReference type="InterPro" id="IPR002067">
    <property type="entry name" value="MCP"/>
</dbReference>
<feature type="transmembrane region" description="Helical" evidence="11">
    <location>
        <begin position="88"/>
        <end position="108"/>
    </location>
</feature>
<keyword evidence="3 10" id="KW-0813">Transport</keyword>
<dbReference type="Proteomes" id="UP001186944">
    <property type="component" value="Unassembled WGS sequence"/>
</dbReference>
<dbReference type="PRINTS" id="PR00928">
    <property type="entry name" value="GRAVESDC"/>
</dbReference>
<keyword evidence="4 9" id="KW-0812">Transmembrane</keyword>
<dbReference type="PANTHER" id="PTHR24089">
    <property type="entry name" value="SOLUTE CARRIER FAMILY 25"/>
    <property type="match status" value="1"/>
</dbReference>
<gene>
    <name evidence="12" type="ORF">FSP39_019519</name>
</gene>
<keyword evidence="11" id="KW-1133">Transmembrane helix</keyword>
<keyword evidence="6" id="KW-0999">Mitochondrion inner membrane</keyword>
<sequence>GLAGCAAKTTVAPLDRIKILLQGHNHHYSHLGVLSTLNHVQQKEGVYGWYKGNGVHMIRVFPYAAIQFTSYEIYGRVLKVYMERHPRIASLLSGSLAGLTAVIFTYPLDVVRSRIAFQVAGEHIYSGFVHAVQSIYKDGGVYSLYKGIVPTLLGMVPYAGLSFYTFHLLKTKVLENFPEFCGKPCPRNTGGLVLILPAKLVCGGLAGAVAQTFSYPLDVVRRKMQLSGMYSKKVEGNWLRVLVHVYRDHGVQGGLYRGLSINYIRALPMQAVSFTVYELCKQWLGLDTGVER</sequence>
<comment type="caution">
    <text evidence="12">The sequence shown here is derived from an EMBL/GenBank/DDBJ whole genome shotgun (WGS) entry which is preliminary data.</text>
</comment>
<name>A0AA88YJY4_PINIB</name>
<keyword evidence="7" id="KW-0496">Mitochondrion</keyword>
<dbReference type="InterPro" id="IPR023395">
    <property type="entry name" value="MCP_dom_sf"/>
</dbReference>
<keyword evidence="13" id="KW-1185">Reference proteome</keyword>
<dbReference type="GO" id="GO:0055085">
    <property type="term" value="P:transmembrane transport"/>
    <property type="evidence" value="ECO:0007669"/>
    <property type="project" value="InterPro"/>
</dbReference>
<evidence type="ECO:0000256" key="3">
    <source>
        <dbReference type="ARBA" id="ARBA00022448"/>
    </source>
</evidence>
<reference evidence="12" key="1">
    <citation type="submission" date="2019-08" db="EMBL/GenBank/DDBJ databases">
        <title>The improved chromosome-level genome for the pearl oyster Pinctada fucata martensii using PacBio sequencing and Hi-C.</title>
        <authorList>
            <person name="Zheng Z."/>
        </authorList>
    </citation>
    <scope>NUCLEOTIDE SEQUENCE</scope>
    <source>
        <strain evidence="12">ZZ-2019</strain>
        <tissue evidence="12">Adductor muscle</tissue>
    </source>
</reference>
<dbReference type="Gene3D" id="1.50.40.10">
    <property type="entry name" value="Mitochondrial carrier domain"/>
    <property type="match status" value="1"/>
</dbReference>
<evidence type="ECO:0000256" key="1">
    <source>
        <dbReference type="ARBA" id="ARBA00004448"/>
    </source>
</evidence>
<evidence type="ECO:0008006" key="14">
    <source>
        <dbReference type="Google" id="ProtNLM"/>
    </source>
</evidence>
<dbReference type="PROSITE" id="PS50920">
    <property type="entry name" value="SOLCAR"/>
    <property type="match status" value="3"/>
</dbReference>
<feature type="repeat" description="Solcar" evidence="9">
    <location>
        <begin position="1"/>
        <end position="77"/>
    </location>
</feature>
<evidence type="ECO:0000256" key="2">
    <source>
        <dbReference type="ARBA" id="ARBA00006375"/>
    </source>
</evidence>
<keyword evidence="8 9" id="KW-0472">Membrane</keyword>
<evidence type="ECO:0000256" key="5">
    <source>
        <dbReference type="ARBA" id="ARBA00022737"/>
    </source>
</evidence>
<evidence type="ECO:0000313" key="12">
    <source>
        <dbReference type="EMBL" id="KAK3106414.1"/>
    </source>
</evidence>
<dbReference type="AlphaFoldDB" id="A0AA88YJY4"/>
<feature type="repeat" description="Solcar" evidence="9">
    <location>
        <begin position="85"/>
        <end position="172"/>
    </location>
</feature>
<dbReference type="PRINTS" id="PR00926">
    <property type="entry name" value="MITOCARRIER"/>
</dbReference>
<dbReference type="SUPFAM" id="SSF103506">
    <property type="entry name" value="Mitochondrial carrier"/>
    <property type="match status" value="1"/>
</dbReference>
<dbReference type="EMBL" id="VSWD01000003">
    <property type="protein sequence ID" value="KAK3106414.1"/>
    <property type="molecule type" value="Genomic_DNA"/>
</dbReference>